<reference evidence="1 2" key="1">
    <citation type="submission" date="2019-07" db="EMBL/GenBank/DDBJ databases">
        <title>WGS assembly of Gossypium mustelinum.</title>
        <authorList>
            <person name="Chen Z.J."/>
            <person name="Sreedasyam A."/>
            <person name="Ando A."/>
            <person name="Song Q."/>
            <person name="De L."/>
            <person name="Hulse-Kemp A."/>
            <person name="Ding M."/>
            <person name="Ye W."/>
            <person name="Kirkbride R."/>
            <person name="Jenkins J."/>
            <person name="Plott C."/>
            <person name="Lovell J."/>
            <person name="Lin Y.-M."/>
            <person name="Vaughn R."/>
            <person name="Liu B."/>
            <person name="Li W."/>
            <person name="Simpson S."/>
            <person name="Scheffler B."/>
            <person name="Saski C."/>
            <person name="Grover C."/>
            <person name="Hu G."/>
            <person name="Conover J."/>
            <person name="Carlson J."/>
            <person name="Shu S."/>
            <person name="Boston L."/>
            <person name="Williams M."/>
            <person name="Peterson D."/>
            <person name="Mcgee K."/>
            <person name="Jones D."/>
            <person name="Wendel J."/>
            <person name="Stelly D."/>
            <person name="Grimwood J."/>
            <person name="Schmutz J."/>
        </authorList>
    </citation>
    <scope>NUCLEOTIDE SEQUENCE [LARGE SCALE GENOMIC DNA]</scope>
    <source>
        <strain evidence="1">1408120.09</strain>
    </source>
</reference>
<keyword evidence="2" id="KW-1185">Reference proteome</keyword>
<sequence length="111" mass="12855">MATQECLWLKRLIREMMSTLNHPIQIYCVSESAINIARNLVFHACTKHIETHYCFVQEKVLTHDIELLKIRTKKQVADIFTKALAKAKFESFCEVLGVINSKFPLRGSVKF</sequence>
<proteinExistence type="predicted"/>
<accession>A0A5D2W8H3</accession>
<dbReference type="PANTHER" id="PTHR11439">
    <property type="entry name" value="GAG-POL-RELATED RETROTRANSPOSON"/>
    <property type="match status" value="1"/>
</dbReference>
<gene>
    <name evidence="1" type="ORF">E1A91_D01G179200v1</name>
</gene>
<evidence type="ECO:0000313" key="1">
    <source>
        <dbReference type="EMBL" id="TYI97942.1"/>
    </source>
</evidence>
<name>A0A5D2W8H3_GOSMU</name>
<evidence type="ECO:0000313" key="2">
    <source>
        <dbReference type="Proteomes" id="UP000323597"/>
    </source>
</evidence>
<evidence type="ECO:0008006" key="3">
    <source>
        <dbReference type="Google" id="ProtNLM"/>
    </source>
</evidence>
<dbReference type="Proteomes" id="UP000323597">
    <property type="component" value="Chromosome D01"/>
</dbReference>
<organism evidence="1 2">
    <name type="scientific">Gossypium mustelinum</name>
    <name type="common">Cotton</name>
    <name type="synonym">Gossypium caicoense</name>
    <dbReference type="NCBI Taxonomy" id="34275"/>
    <lineage>
        <taxon>Eukaryota</taxon>
        <taxon>Viridiplantae</taxon>
        <taxon>Streptophyta</taxon>
        <taxon>Embryophyta</taxon>
        <taxon>Tracheophyta</taxon>
        <taxon>Spermatophyta</taxon>
        <taxon>Magnoliopsida</taxon>
        <taxon>eudicotyledons</taxon>
        <taxon>Gunneridae</taxon>
        <taxon>Pentapetalae</taxon>
        <taxon>rosids</taxon>
        <taxon>malvids</taxon>
        <taxon>Malvales</taxon>
        <taxon>Malvaceae</taxon>
        <taxon>Malvoideae</taxon>
        <taxon>Gossypium</taxon>
    </lineage>
</organism>
<dbReference type="AlphaFoldDB" id="A0A5D2W8H3"/>
<dbReference type="CDD" id="cd09272">
    <property type="entry name" value="RNase_HI_RT_Ty1"/>
    <property type="match status" value="1"/>
</dbReference>
<protein>
    <recommendedName>
        <fullName evidence="3">Retrovirus-related Pol polyprotein from transposon TNT 1-94</fullName>
    </recommendedName>
</protein>
<dbReference type="EMBL" id="CM017649">
    <property type="protein sequence ID" value="TYI97942.1"/>
    <property type="molecule type" value="Genomic_DNA"/>
</dbReference>
<dbReference type="PANTHER" id="PTHR11439:SF463">
    <property type="entry name" value="REVERSE TRANSCRIPTASE TY1_COPIA-TYPE DOMAIN-CONTAINING PROTEIN"/>
    <property type="match status" value="1"/>
</dbReference>